<dbReference type="InterPro" id="IPR008391">
    <property type="entry name" value="AXE1_dom"/>
</dbReference>
<sequence>QPGTPPENPGDTLGHGHCQQHPTEGQLPYRRLGLTPLHVAAAENHEALLRLLLARRADPNRTDYRGCPPLLKAAERGSRDLVVALLESRANLWSTDRARKFTALHSAAKAGNLPALEALLLAAAGDPSAATGAPPLVNLLDRWNRAPLHWAVVNAHSCCAERLVRGGATVRGGAVERGKLRVFAAEAGAGGVASGTGPRRRSRQEAALEDPWELATQRYGEGGGRFGDILGPTPRRACYLQRLMRWRALASVLLCSVRQASGGIFLHTLDPDGAFREVRCETLADCLREGVATPAMVLHRSWALEIEAALQRSRGHVAGLNASALLARQAQVRETLRRRVLRAAPPQEPPPLRLVRRYTDEDRGVEVSLILLEAWEGHDVPAAIFAPIGHRSSGSPSPGVLHIPGHLAASWRDPAEQEVMLGLVARGYVVLTFDTLSQGERQQYGRGNDLECGFTCEEDGGFASVGGKCSTAHDHFGKQLWLLGRSAAELFLRDAQRALDLLAAVPGVDPGRLGVVGCSGGGMLTAYLAAVDSRVAAACVACYFSTLGRELEHGTCSYDAEQILWKQVNLGIDKPDLLAARAPQPTLVMLTTHDCFPIRQRARGEVRGGGPSQKARRPRAF</sequence>
<comment type="caution">
    <text evidence="7">The sequence shown here is derived from an EMBL/GenBank/DDBJ whole genome shotgun (WGS) entry which is preliminary data.</text>
</comment>
<feature type="repeat" description="ANK" evidence="4">
    <location>
        <begin position="32"/>
        <end position="64"/>
    </location>
</feature>
<dbReference type="InterPro" id="IPR002471">
    <property type="entry name" value="Pept_S9_AS"/>
</dbReference>
<dbReference type="SMART" id="SM00248">
    <property type="entry name" value="ANK"/>
    <property type="match status" value="4"/>
</dbReference>
<dbReference type="PANTHER" id="PTHR24201">
    <property type="entry name" value="ANK_REP_REGION DOMAIN-CONTAINING PROTEIN"/>
    <property type="match status" value="1"/>
</dbReference>
<evidence type="ECO:0000313" key="8">
    <source>
        <dbReference type="Proteomes" id="UP001189429"/>
    </source>
</evidence>
<dbReference type="Gene3D" id="1.25.40.20">
    <property type="entry name" value="Ankyrin repeat-containing domain"/>
    <property type="match status" value="1"/>
</dbReference>
<dbReference type="InterPro" id="IPR029058">
    <property type="entry name" value="AB_hydrolase_fold"/>
</dbReference>
<dbReference type="SUPFAM" id="SSF53474">
    <property type="entry name" value="alpha/beta-Hydrolases"/>
    <property type="match status" value="1"/>
</dbReference>
<evidence type="ECO:0000313" key="7">
    <source>
        <dbReference type="EMBL" id="CAK0829600.1"/>
    </source>
</evidence>
<accession>A0ABN9SED5</accession>
<evidence type="ECO:0000259" key="6">
    <source>
        <dbReference type="Pfam" id="PF05448"/>
    </source>
</evidence>
<dbReference type="InterPro" id="IPR050776">
    <property type="entry name" value="Ank_Repeat/CDKN_Inhibitor"/>
</dbReference>
<gene>
    <name evidence="7" type="ORF">PCOR1329_LOCUS28493</name>
</gene>
<evidence type="ECO:0000256" key="1">
    <source>
        <dbReference type="ARBA" id="ARBA00022737"/>
    </source>
</evidence>
<evidence type="ECO:0000256" key="4">
    <source>
        <dbReference type="PROSITE-ProRule" id="PRU00023"/>
    </source>
</evidence>
<keyword evidence="3 4" id="KW-0040">ANK repeat</keyword>
<dbReference type="Pfam" id="PF13637">
    <property type="entry name" value="Ank_4"/>
    <property type="match status" value="1"/>
</dbReference>
<feature type="domain" description="Acetyl xylan esterase" evidence="6">
    <location>
        <begin position="364"/>
        <end position="549"/>
    </location>
</feature>
<feature type="region of interest" description="Disordered" evidence="5">
    <location>
        <begin position="1"/>
        <end position="23"/>
    </location>
</feature>
<organism evidence="7 8">
    <name type="scientific">Prorocentrum cordatum</name>
    <dbReference type="NCBI Taxonomy" id="2364126"/>
    <lineage>
        <taxon>Eukaryota</taxon>
        <taxon>Sar</taxon>
        <taxon>Alveolata</taxon>
        <taxon>Dinophyceae</taxon>
        <taxon>Prorocentrales</taxon>
        <taxon>Prorocentraceae</taxon>
        <taxon>Prorocentrum</taxon>
    </lineage>
</organism>
<keyword evidence="2" id="KW-0378">Hydrolase</keyword>
<dbReference type="SUPFAM" id="SSF48403">
    <property type="entry name" value="Ankyrin repeat"/>
    <property type="match status" value="1"/>
</dbReference>
<evidence type="ECO:0000256" key="5">
    <source>
        <dbReference type="SAM" id="MobiDB-lite"/>
    </source>
</evidence>
<keyword evidence="1" id="KW-0677">Repeat</keyword>
<dbReference type="Gene3D" id="3.40.50.1820">
    <property type="entry name" value="alpha/beta hydrolase"/>
    <property type="match status" value="1"/>
</dbReference>
<proteinExistence type="predicted"/>
<name>A0ABN9SED5_9DINO</name>
<evidence type="ECO:0000256" key="3">
    <source>
        <dbReference type="ARBA" id="ARBA00023043"/>
    </source>
</evidence>
<protein>
    <recommendedName>
        <fullName evidence="6">Acetyl xylan esterase domain-containing protein</fullName>
    </recommendedName>
</protein>
<dbReference type="InterPro" id="IPR002110">
    <property type="entry name" value="Ankyrin_rpt"/>
</dbReference>
<dbReference type="PROSITE" id="PS50088">
    <property type="entry name" value="ANK_REPEAT"/>
    <property type="match status" value="1"/>
</dbReference>
<feature type="non-terminal residue" evidence="7">
    <location>
        <position position="1"/>
    </location>
</feature>
<dbReference type="Proteomes" id="UP001189429">
    <property type="component" value="Unassembled WGS sequence"/>
</dbReference>
<dbReference type="InterPro" id="IPR036770">
    <property type="entry name" value="Ankyrin_rpt-contain_sf"/>
</dbReference>
<evidence type="ECO:0000256" key="2">
    <source>
        <dbReference type="ARBA" id="ARBA00022801"/>
    </source>
</evidence>
<keyword evidence="8" id="KW-1185">Reference proteome</keyword>
<dbReference type="PROSITE" id="PS00708">
    <property type="entry name" value="PRO_ENDOPEP_SER"/>
    <property type="match status" value="1"/>
</dbReference>
<reference evidence="7" key="1">
    <citation type="submission" date="2023-10" db="EMBL/GenBank/DDBJ databases">
        <authorList>
            <person name="Chen Y."/>
            <person name="Shah S."/>
            <person name="Dougan E. K."/>
            <person name="Thang M."/>
            <person name="Chan C."/>
        </authorList>
    </citation>
    <scope>NUCLEOTIDE SEQUENCE [LARGE SCALE GENOMIC DNA]</scope>
</reference>
<dbReference type="Pfam" id="PF00023">
    <property type="entry name" value="Ank"/>
    <property type="match status" value="1"/>
</dbReference>
<dbReference type="Pfam" id="PF05448">
    <property type="entry name" value="AXE1"/>
    <property type="match status" value="1"/>
</dbReference>
<dbReference type="PROSITE" id="PS50297">
    <property type="entry name" value="ANK_REP_REGION"/>
    <property type="match status" value="1"/>
</dbReference>
<dbReference type="EMBL" id="CAUYUJ010010526">
    <property type="protein sequence ID" value="CAK0829600.1"/>
    <property type="molecule type" value="Genomic_DNA"/>
</dbReference>